<evidence type="ECO:0000256" key="1">
    <source>
        <dbReference type="ARBA" id="ARBA00022723"/>
    </source>
</evidence>
<dbReference type="GO" id="GO:0008270">
    <property type="term" value="F:zinc ion binding"/>
    <property type="evidence" value="ECO:0007669"/>
    <property type="project" value="UniProtKB-KW"/>
</dbReference>
<evidence type="ECO:0000256" key="2">
    <source>
        <dbReference type="ARBA" id="ARBA00022771"/>
    </source>
</evidence>
<protein>
    <recommendedName>
        <fullName evidence="5">RING-type domain-containing protein</fullName>
    </recommendedName>
</protein>
<dbReference type="SUPFAM" id="SSF57850">
    <property type="entry name" value="RING/U-box"/>
    <property type="match status" value="1"/>
</dbReference>
<feature type="domain" description="RING-type" evidence="5">
    <location>
        <begin position="152"/>
        <end position="189"/>
    </location>
</feature>
<keyword evidence="3" id="KW-0862">Zinc</keyword>
<evidence type="ECO:0000313" key="6">
    <source>
        <dbReference type="EMBL" id="CAK0778697.1"/>
    </source>
</evidence>
<accession>A0AAV1I5V3</accession>
<gene>
    <name evidence="6" type="ORF">CVIRNUC_004635</name>
</gene>
<keyword evidence="1" id="KW-0479">Metal-binding</keyword>
<comment type="caution">
    <text evidence="6">The sequence shown here is derived from an EMBL/GenBank/DDBJ whole genome shotgun (WGS) entry which is preliminary data.</text>
</comment>
<evidence type="ECO:0000259" key="5">
    <source>
        <dbReference type="PROSITE" id="PS50089"/>
    </source>
</evidence>
<proteinExistence type="predicted"/>
<dbReference type="PROSITE" id="PS50089">
    <property type="entry name" value="ZF_RING_2"/>
    <property type="match status" value="1"/>
</dbReference>
<dbReference type="Pfam" id="PF13920">
    <property type="entry name" value="zf-C3HC4_3"/>
    <property type="match status" value="1"/>
</dbReference>
<evidence type="ECO:0000256" key="4">
    <source>
        <dbReference type="PROSITE-ProRule" id="PRU00175"/>
    </source>
</evidence>
<reference evidence="6 7" key="1">
    <citation type="submission" date="2023-10" db="EMBL/GenBank/DDBJ databases">
        <authorList>
            <person name="Maclean D."/>
            <person name="Macfadyen A."/>
        </authorList>
    </citation>
    <scope>NUCLEOTIDE SEQUENCE [LARGE SCALE GENOMIC DNA]</scope>
</reference>
<evidence type="ECO:0000313" key="7">
    <source>
        <dbReference type="Proteomes" id="UP001314263"/>
    </source>
</evidence>
<sequence length="199" mass="21428">MGLREVDGHDKTIPCASAVSAPNCFCERHSNQRGMLTATSVVAFNDIVRDIKQLPLSSMDSIDRIDAAIDALQEDIKEHLKAALSSIGDRIQSLKKRKEPSAVTQAEARRAIRDLARLKRLVTGVDGGHPRDALAILGVVPSEDNDPTASICPVCMERRATRVVLGSCGHAVCAKCVISNPVAKCPVCRGSISFVLRVF</sequence>
<name>A0AAV1I5V3_9CHLO</name>
<dbReference type="InterPro" id="IPR001841">
    <property type="entry name" value="Znf_RING"/>
</dbReference>
<dbReference type="AlphaFoldDB" id="A0AAV1I5V3"/>
<dbReference type="SMART" id="SM00184">
    <property type="entry name" value="RING"/>
    <property type="match status" value="1"/>
</dbReference>
<keyword evidence="7" id="KW-1185">Reference proteome</keyword>
<keyword evidence="2 4" id="KW-0863">Zinc-finger</keyword>
<dbReference type="PROSITE" id="PS00518">
    <property type="entry name" value="ZF_RING_1"/>
    <property type="match status" value="1"/>
</dbReference>
<dbReference type="Gene3D" id="3.30.40.10">
    <property type="entry name" value="Zinc/RING finger domain, C3HC4 (zinc finger)"/>
    <property type="match status" value="1"/>
</dbReference>
<organism evidence="6 7">
    <name type="scientific">Coccomyxa viridis</name>
    <dbReference type="NCBI Taxonomy" id="1274662"/>
    <lineage>
        <taxon>Eukaryota</taxon>
        <taxon>Viridiplantae</taxon>
        <taxon>Chlorophyta</taxon>
        <taxon>core chlorophytes</taxon>
        <taxon>Trebouxiophyceae</taxon>
        <taxon>Trebouxiophyceae incertae sedis</taxon>
        <taxon>Coccomyxaceae</taxon>
        <taxon>Coccomyxa</taxon>
    </lineage>
</organism>
<dbReference type="Proteomes" id="UP001314263">
    <property type="component" value="Unassembled WGS sequence"/>
</dbReference>
<dbReference type="EMBL" id="CAUYUE010000005">
    <property type="protein sequence ID" value="CAK0778697.1"/>
    <property type="molecule type" value="Genomic_DNA"/>
</dbReference>
<dbReference type="InterPro" id="IPR017907">
    <property type="entry name" value="Znf_RING_CS"/>
</dbReference>
<evidence type="ECO:0000256" key="3">
    <source>
        <dbReference type="ARBA" id="ARBA00022833"/>
    </source>
</evidence>
<dbReference type="InterPro" id="IPR013083">
    <property type="entry name" value="Znf_RING/FYVE/PHD"/>
</dbReference>